<keyword evidence="1" id="KW-0464">Manganese</keyword>
<dbReference type="Proteomes" id="UP001383192">
    <property type="component" value="Unassembled WGS sequence"/>
</dbReference>
<gene>
    <name evidence="4" type="ORF">VNI00_015295</name>
</gene>
<dbReference type="AlphaFoldDB" id="A0AAW0BNF5"/>
<dbReference type="InterPro" id="IPR001932">
    <property type="entry name" value="PPM-type_phosphatase-like_dom"/>
</dbReference>
<dbReference type="PANTHER" id="PTHR12320:SF84">
    <property type="entry name" value="PROTEIN PHOSPHATASE"/>
    <property type="match status" value="1"/>
</dbReference>
<evidence type="ECO:0000313" key="4">
    <source>
        <dbReference type="EMBL" id="KAK7027332.1"/>
    </source>
</evidence>
<feature type="compositionally biased region" description="Polar residues" evidence="2">
    <location>
        <begin position="43"/>
        <end position="60"/>
    </location>
</feature>
<keyword evidence="1" id="KW-0479">Metal-binding</keyword>
<dbReference type="InterPro" id="IPR039123">
    <property type="entry name" value="PPTC7"/>
</dbReference>
<keyword evidence="1" id="KW-0460">Magnesium</keyword>
<comment type="caution">
    <text evidence="4">The sequence shown here is derived from an EMBL/GenBank/DDBJ whole genome shotgun (WGS) entry which is preliminary data.</text>
</comment>
<evidence type="ECO:0000256" key="1">
    <source>
        <dbReference type="RuleBase" id="RU366020"/>
    </source>
</evidence>
<dbReference type="GO" id="GO:0004722">
    <property type="term" value="F:protein serine/threonine phosphatase activity"/>
    <property type="evidence" value="ECO:0007669"/>
    <property type="project" value="UniProtKB-EC"/>
</dbReference>
<accession>A0AAW0BNF5</accession>
<dbReference type="EC" id="3.1.3.16" evidence="1"/>
<feature type="compositionally biased region" description="Low complexity" evidence="2">
    <location>
        <begin position="67"/>
        <end position="76"/>
    </location>
</feature>
<dbReference type="Gene3D" id="3.60.40.10">
    <property type="entry name" value="PPM-type phosphatase domain"/>
    <property type="match status" value="1"/>
</dbReference>
<dbReference type="PANTHER" id="PTHR12320">
    <property type="entry name" value="PROTEIN PHOSPHATASE 2C"/>
    <property type="match status" value="1"/>
</dbReference>
<keyword evidence="1" id="KW-0378">Hydrolase</keyword>
<keyword evidence="5" id="KW-1185">Reference proteome</keyword>
<evidence type="ECO:0000259" key="3">
    <source>
        <dbReference type="PROSITE" id="PS51746"/>
    </source>
</evidence>
<feature type="region of interest" description="Disordered" evidence="2">
    <location>
        <begin position="26"/>
        <end position="143"/>
    </location>
</feature>
<feature type="region of interest" description="Disordered" evidence="2">
    <location>
        <begin position="393"/>
        <end position="415"/>
    </location>
</feature>
<proteinExistence type="inferred from homology"/>
<protein>
    <recommendedName>
        <fullName evidence="1">Protein phosphatase</fullName>
        <ecNumber evidence="1">3.1.3.16</ecNumber>
    </recommendedName>
</protein>
<evidence type="ECO:0000256" key="2">
    <source>
        <dbReference type="SAM" id="MobiDB-lite"/>
    </source>
</evidence>
<comment type="catalytic activity">
    <reaction evidence="1">
        <text>O-phospho-L-threonyl-[protein] + H2O = L-threonyl-[protein] + phosphate</text>
        <dbReference type="Rhea" id="RHEA:47004"/>
        <dbReference type="Rhea" id="RHEA-COMP:11060"/>
        <dbReference type="Rhea" id="RHEA-COMP:11605"/>
        <dbReference type="ChEBI" id="CHEBI:15377"/>
        <dbReference type="ChEBI" id="CHEBI:30013"/>
        <dbReference type="ChEBI" id="CHEBI:43474"/>
        <dbReference type="ChEBI" id="CHEBI:61977"/>
        <dbReference type="EC" id="3.1.3.16"/>
    </reaction>
</comment>
<evidence type="ECO:0000313" key="5">
    <source>
        <dbReference type="Proteomes" id="UP001383192"/>
    </source>
</evidence>
<organism evidence="4 5">
    <name type="scientific">Paramarasmius palmivorus</name>
    <dbReference type="NCBI Taxonomy" id="297713"/>
    <lineage>
        <taxon>Eukaryota</taxon>
        <taxon>Fungi</taxon>
        <taxon>Dikarya</taxon>
        <taxon>Basidiomycota</taxon>
        <taxon>Agaricomycotina</taxon>
        <taxon>Agaricomycetes</taxon>
        <taxon>Agaricomycetidae</taxon>
        <taxon>Agaricales</taxon>
        <taxon>Marasmiineae</taxon>
        <taxon>Marasmiaceae</taxon>
        <taxon>Paramarasmius</taxon>
    </lineage>
</organism>
<dbReference type="PROSITE" id="PS51746">
    <property type="entry name" value="PPM_2"/>
    <property type="match status" value="1"/>
</dbReference>
<dbReference type="InterPro" id="IPR036457">
    <property type="entry name" value="PPM-type-like_dom_sf"/>
</dbReference>
<dbReference type="EMBL" id="JAYKXP010000097">
    <property type="protein sequence ID" value="KAK7027332.1"/>
    <property type="molecule type" value="Genomic_DNA"/>
</dbReference>
<sequence length="626" mass="67747">MSAKRFSAHPRFYAHLPRSAQRSLHYNAAGAHPPPPPVLNGHNPRNVNNPTSQYFQSSRILTGGGEQQQSSQSNHNSGGGGTLALTTASPYHAKSQGSQSGNPIVGTSSSIGLLSTSTVHAQEKSESANRSHRRSGAGIKYQMDVGAYGIPKRPASTSNTRSEDWEKDTLSHAVNVGEDAYFIRPDAVGVADGVGGWSKLVKGKSKAPSPSALFAKRLMHYCASEIEEYYDSQIEEPPLPPPPIKEHSYGYGYPFLSPYESLLSSAPSSLYPFLSPPPPPPLPNEPDNFDLESQLSEQLEELEDGLDILMILERAYQKTLKEHVEEVPVAAKDAAANSRPGSPELATSAAASTSWFNLPPMFDMPPSPSPLTTTQPLMAGSSTVLIAVLDHVPKHHPSPSSHATQPQPQPSPTPQVQVRINDREELEAVMKVAHIGDCMGMLVRGDEIVWRSEEMWWSFNTPVQLGHSSPATPSAHAKTFVVPVQEDDILIIASDGLSDNLWDEDVLEEVSRLRKGGWLGSSNDSSKSDNTPHPLLLRRTLAGILSEALCSRARRTSTLHCKSSTRPIPQQIDEGDTPFARRARECGREFSGGKKDDISVVVAVISRVDGDLSNDMSGLELGSADH</sequence>
<feature type="compositionally biased region" description="Low complexity" evidence="2">
    <location>
        <begin position="104"/>
        <end position="119"/>
    </location>
</feature>
<comment type="cofactor">
    <cofactor evidence="1">
        <name>Mg(2+)</name>
        <dbReference type="ChEBI" id="CHEBI:18420"/>
    </cofactor>
</comment>
<keyword evidence="1" id="KW-0904">Protein phosphatase</keyword>
<comment type="similarity">
    <text evidence="1">Belongs to the PP2C family.</text>
</comment>
<comment type="cofactor">
    <cofactor evidence="1">
        <name>Mn(2+)</name>
        <dbReference type="ChEBI" id="CHEBI:29035"/>
    </cofactor>
</comment>
<feature type="domain" description="PPM-type phosphatase" evidence="3">
    <location>
        <begin position="164"/>
        <end position="605"/>
    </location>
</feature>
<comment type="catalytic activity">
    <reaction evidence="1">
        <text>O-phospho-L-seryl-[protein] + H2O = L-seryl-[protein] + phosphate</text>
        <dbReference type="Rhea" id="RHEA:20629"/>
        <dbReference type="Rhea" id="RHEA-COMP:9863"/>
        <dbReference type="Rhea" id="RHEA-COMP:11604"/>
        <dbReference type="ChEBI" id="CHEBI:15377"/>
        <dbReference type="ChEBI" id="CHEBI:29999"/>
        <dbReference type="ChEBI" id="CHEBI:43474"/>
        <dbReference type="ChEBI" id="CHEBI:83421"/>
        <dbReference type="EC" id="3.1.3.16"/>
    </reaction>
</comment>
<dbReference type="GO" id="GO:0046872">
    <property type="term" value="F:metal ion binding"/>
    <property type="evidence" value="ECO:0007669"/>
    <property type="project" value="UniProtKB-UniRule"/>
</dbReference>
<reference evidence="4 5" key="1">
    <citation type="submission" date="2024-01" db="EMBL/GenBank/DDBJ databases">
        <title>A draft genome for a cacao thread blight-causing isolate of Paramarasmius palmivorus.</title>
        <authorList>
            <person name="Baruah I.K."/>
            <person name="Bukari Y."/>
            <person name="Amoako-Attah I."/>
            <person name="Meinhardt L.W."/>
            <person name="Bailey B.A."/>
            <person name="Cohen S.P."/>
        </authorList>
    </citation>
    <scope>NUCLEOTIDE SEQUENCE [LARGE SCALE GENOMIC DNA]</scope>
    <source>
        <strain evidence="4 5">GH-12</strain>
    </source>
</reference>
<dbReference type="SMART" id="SM00332">
    <property type="entry name" value="PP2Cc"/>
    <property type="match status" value="1"/>
</dbReference>
<name>A0AAW0BNF5_9AGAR</name>
<dbReference type="SUPFAM" id="SSF81606">
    <property type="entry name" value="PP2C-like"/>
    <property type="match status" value="1"/>
</dbReference>